<gene>
    <name evidence="1" type="ORF">QFC19_002119</name>
</gene>
<protein>
    <submittedName>
        <fullName evidence="1">Uncharacterized protein</fullName>
    </submittedName>
</protein>
<keyword evidence="2" id="KW-1185">Reference proteome</keyword>
<reference evidence="1" key="1">
    <citation type="submission" date="2023-04" db="EMBL/GenBank/DDBJ databases">
        <title>Draft Genome sequencing of Naganishia species isolated from polar environments using Oxford Nanopore Technology.</title>
        <authorList>
            <person name="Leo P."/>
            <person name="Venkateswaran K."/>
        </authorList>
    </citation>
    <scope>NUCLEOTIDE SEQUENCE</scope>
    <source>
        <strain evidence="1">MNA-CCFEE 5261</strain>
    </source>
</reference>
<organism evidence="1 2">
    <name type="scientific">Naganishia cerealis</name>
    <dbReference type="NCBI Taxonomy" id="610337"/>
    <lineage>
        <taxon>Eukaryota</taxon>
        <taxon>Fungi</taxon>
        <taxon>Dikarya</taxon>
        <taxon>Basidiomycota</taxon>
        <taxon>Agaricomycotina</taxon>
        <taxon>Tremellomycetes</taxon>
        <taxon>Filobasidiales</taxon>
        <taxon>Filobasidiaceae</taxon>
        <taxon>Naganishia</taxon>
    </lineage>
</organism>
<sequence>MSPEAIEQVFGPHLPEGTAPTADNVMEVVTSSFFRQSLTKFSDQLDQNDGTGMLLAQAFGIEYKGEGLTNWLQAMREKKEEEKKR</sequence>
<evidence type="ECO:0000313" key="1">
    <source>
        <dbReference type="EMBL" id="KAJ9109678.1"/>
    </source>
</evidence>
<evidence type="ECO:0000313" key="2">
    <source>
        <dbReference type="Proteomes" id="UP001241377"/>
    </source>
</evidence>
<name>A0ACC2WDX9_9TREE</name>
<dbReference type="EMBL" id="JASBWR010000017">
    <property type="protein sequence ID" value="KAJ9109678.1"/>
    <property type="molecule type" value="Genomic_DNA"/>
</dbReference>
<dbReference type="Proteomes" id="UP001241377">
    <property type="component" value="Unassembled WGS sequence"/>
</dbReference>
<accession>A0ACC2WDX9</accession>
<proteinExistence type="predicted"/>
<comment type="caution">
    <text evidence="1">The sequence shown here is derived from an EMBL/GenBank/DDBJ whole genome shotgun (WGS) entry which is preliminary data.</text>
</comment>